<proteinExistence type="inferred from homology"/>
<evidence type="ECO:0000256" key="2">
    <source>
        <dbReference type="ARBA" id="ARBA00022980"/>
    </source>
</evidence>
<dbReference type="GO" id="GO:0005840">
    <property type="term" value="C:ribosome"/>
    <property type="evidence" value="ECO:0007669"/>
    <property type="project" value="UniProtKB-KW"/>
</dbReference>
<evidence type="ECO:0000256" key="5">
    <source>
        <dbReference type="ARBA" id="ARBA00035462"/>
    </source>
</evidence>
<dbReference type="GO" id="GO:0003735">
    <property type="term" value="F:structural constituent of ribosome"/>
    <property type="evidence" value="ECO:0007669"/>
    <property type="project" value="InterPro"/>
</dbReference>
<dbReference type="Gene3D" id="3.40.1370.10">
    <property type="match status" value="1"/>
</dbReference>
<dbReference type="NCBIfam" id="TIGR03953">
    <property type="entry name" value="rplD_bact"/>
    <property type="match status" value="1"/>
</dbReference>
<dbReference type="InterPro" id="IPR013005">
    <property type="entry name" value="Ribosomal_uL4-like"/>
</dbReference>
<dbReference type="PANTHER" id="PTHR10746">
    <property type="entry name" value="50S RIBOSOMAL PROTEIN L4"/>
    <property type="match status" value="1"/>
</dbReference>
<keyword evidence="3" id="KW-0687">Ribonucleoprotein</keyword>
<dbReference type="InterPro" id="IPR002136">
    <property type="entry name" value="Ribosomal_uL4"/>
</dbReference>
<evidence type="ECO:0000313" key="6">
    <source>
        <dbReference type="EMBL" id="XCC45279.1"/>
    </source>
</evidence>
<dbReference type="Pfam" id="PF00573">
    <property type="entry name" value="Ribosomal_L4"/>
    <property type="match status" value="1"/>
</dbReference>
<sequence>MYIEILNFKKNNIDNNIFNIKNIIFKKSVKNNKNLFYFYFRNYFFLKRQGNASTKNRSQIKGSNRKICQQKGMGVARKGNIKNPLFRGGGVIFGPKKKKYKIKINKKIIKKCYQMIFRKKIINNFIKIIINFKKKININKFNNFLYDNFFNINEKILIILSKKCNIFFLNFKNFKNIKVILINNINIYLLKKFKYIFFDIKLIINLFNYLKC</sequence>
<evidence type="ECO:0000256" key="3">
    <source>
        <dbReference type="ARBA" id="ARBA00023274"/>
    </source>
</evidence>
<dbReference type="AlphaFoldDB" id="A0AAU7ZXY7"/>
<dbReference type="SUPFAM" id="SSF52166">
    <property type="entry name" value="Ribosomal protein L4"/>
    <property type="match status" value="1"/>
</dbReference>
<reference evidence="6" key="1">
    <citation type="submission" date="2024-06" db="EMBL/GenBank/DDBJ databases">
        <title>Diversity, functionality, and evolutionary history of bacterial symbionts in false click beetles (Coleoptera, Throscidae).</title>
        <authorList>
            <person name="Wierz J.C."/>
            <person name="Malm H."/>
            <person name="Kaltenpoth M."/>
            <person name="Engl T."/>
        </authorList>
    </citation>
    <scope>NUCLEOTIDE SEQUENCE</scope>
    <source>
        <strain evidence="6">Ttur</strain>
    </source>
</reference>
<accession>A0AAU7ZXY7</accession>
<name>A0AAU7ZXY7_9FLAO</name>
<evidence type="ECO:0000256" key="4">
    <source>
        <dbReference type="ARBA" id="ARBA00035244"/>
    </source>
</evidence>
<dbReference type="InterPro" id="IPR023574">
    <property type="entry name" value="Ribosomal_uL4_dom_sf"/>
</dbReference>
<organism evidence="6">
    <name type="scientific">Candidatus Shikimatogenerans sp. Ttur</name>
    <dbReference type="NCBI Taxonomy" id="3158569"/>
    <lineage>
        <taxon>Bacteria</taxon>
        <taxon>Pseudomonadati</taxon>
        <taxon>Bacteroidota</taxon>
        <taxon>Flavobacteriia</taxon>
        <taxon>Flavobacteriales</taxon>
        <taxon>Candidatus Shikimatogenerans</taxon>
    </lineage>
</organism>
<dbReference type="PANTHER" id="PTHR10746:SF6">
    <property type="entry name" value="LARGE RIBOSOMAL SUBUNIT PROTEIN UL4M"/>
    <property type="match status" value="1"/>
</dbReference>
<dbReference type="GO" id="GO:0006412">
    <property type="term" value="P:translation"/>
    <property type="evidence" value="ECO:0007669"/>
    <property type="project" value="InterPro"/>
</dbReference>
<dbReference type="GO" id="GO:1990904">
    <property type="term" value="C:ribonucleoprotein complex"/>
    <property type="evidence" value="ECO:0007669"/>
    <property type="project" value="UniProtKB-KW"/>
</dbReference>
<dbReference type="EMBL" id="CP158689">
    <property type="protein sequence ID" value="XCC45279.1"/>
    <property type="molecule type" value="Genomic_DNA"/>
</dbReference>
<comment type="similarity">
    <text evidence="1">Belongs to the universal ribosomal protein uL4 family.</text>
</comment>
<evidence type="ECO:0000256" key="1">
    <source>
        <dbReference type="ARBA" id="ARBA00010528"/>
    </source>
</evidence>
<protein>
    <recommendedName>
        <fullName evidence="4">Large ribosomal subunit protein uL4</fullName>
    </recommendedName>
    <alternativeName>
        <fullName evidence="5">50S ribosomal protein L4</fullName>
    </alternativeName>
</protein>
<keyword evidence="2 6" id="KW-0689">Ribosomal protein</keyword>
<gene>
    <name evidence="6" type="primary">rplD</name>
    <name evidence="6" type="ORF">ABUS76_00715</name>
</gene>